<dbReference type="Proteomes" id="UP001061302">
    <property type="component" value="Chromosome"/>
</dbReference>
<evidence type="ECO:0000313" key="3">
    <source>
        <dbReference type="Proteomes" id="UP001061302"/>
    </source>
</evidence>
<dbReference type="Pfam" id="PF04965">
    <property type="entry name" value="GPW_gp25"/>
    <property type="match status" value="1"/>
</dbReference>
<proteinExistence type="predicted"/>
<reference evidence="2" key="1">
    <citation type="submission" date="2022-10" db="EMBL/GenBank/DDBJ databases">
        <title>Chitiniphilus purpureus sp. nov., a novel chitin-degrading bacterium isolated from crawfish pond sediment.</title>
        <authorList>
            <person name="Li K."/>
        </authorList>
    </citation>
    <scope>NUCLEOTIDE SEQUENCE</scope>
    <source>
        <strain evidence="2">CD1</strain>
    </source>
</reference>
<dbReference type="InterPro" id="IPR007048">
    <property type="entry name" value="IraD/Gp25-like"/>
</dbReference>
<keyword evidence="3" id="KW-1185">Reference proteome</keyword>
<protein>
    <submittedName>
        <fullName evidence="2">GPW/gp25 family protein</fullName>
    </submittedName>
</protein>
<name>A0ABY6DW10_9NEIS</name>
<gene>
    <name evidence="2" type="ORF">N8I74_09605</name>
</gene>
<sequence>MRFLFERLAGEPPLPGGGHEPFDAAAAVGAQIQRLVATRAWVAGERAGLLAFGMPQVTDLAMHSRTQMECYAARLTTLIREYEPRLIDALVSVEPTDNDAWNPWRLVVSGTLADSGQAHRFHFQLPQH</sequence>
<accession>A0ABY6DW10</accession>
<evidence type="ECO:0000313" key="2">
    <source>
        <dbReference type="EMBL" id="UXY17241.1"/>
    </source>
</evidence>
<feature type="domain" description="IraD/Gp25-like" evidence="1">
    <location>
        <begin position="26"/>
        <end position="112"/>
    </location>
</feature>
<organism evidence="2 3">
    <name type="scientific">Chitiniphilus purpureus</name>
    <dbReference type="NCBI Taxonomy" id="2981137"/>
    <lineage>
        <taxon>Bacteria</taxon>
        <taxon>Pseudomonadati</taxon>
        <taxon>Pseudomonadota</taxon>
        <taxon>Betaproteobacteria</taxon>
        <taxon>Neisseriales</taxon>
        <taxon>Chitinibacteraceae</taxon>
        <taxon>Chitiniphilus</taxon>
    </lineage>
</organism>
<dbReference type="EMBL" id="CP106753">
    <property type="protein sequence ID" value="UXY17241.1"/>
    <property type="molecule type" value="Genomic_DNA"/>
</dbReference>
<dbReference type="SUPFAM" id="SSF160719">
    <property type="entry name" value="gpW/gp25-like"/>
    <property type="match status" value="1"/>
</dbReference>
<evidence type="ECO:0000259" key="1">
    <source>
        <dbReference type="Pfam" id="PF04965"/>
    </source>
</evidence>
<dbReference type="RefSeq" id="WP_263126672.1">
    <property type="nucleotide sequence ID" value="NZ_CP106753.1"/>
</dbReference>